<evidence type="ECO:0000313" key="3">
    <source>
        <dbReference type="Proteomes" id="UP000245783"/>
    </source>
</evidence>
<name>A0A316VPH5_9BASI</name>
<sequence length="171" mass="18664">MATGVNTDAMRPARITRERRRSDAKRRKRGRGRMRWGCLTDAAKEIFRKCLAAAANELLRGSWQSNNQSSYFGLTACKHFSAICEGCAQSLAWRGVKLGSSALRSAFSRTAAAERDAHNSQPACASTIEGESHEGLVDLFLSLAALLRLPACLPLWDFALPKAKRGRSAPA</sequence>
<dbReference type="EMBL" id="KZ819509">
    <property type="protein sequence ID" value="PWN38978.1"/>
    <property type="molecule type" value="Genomic_DNA"/>
</dbReference>
<evidence type="ECO:0000313" key="2">
    <source>
        <dbReference type="EMBL" id="PWN38978.1"/>
    </source>
</evidence>
<organism evidence="2 3">
    <name type="scientific">Ceraceosorus guamensis</name>
    <dbReference type="NCBI Taxonomy" id="1522189"/>
    <lineage>
        <taxon>Eukaryota</taxon>
        <taxon>Fungi</taxon>
        <taxon>Dikarya</taxon>
        <taxon>Basidiomycota</taxon>
        <taxon>Ustilaginomycotina</taxon>
        <taxon>Exobasidiomycetes</taxon>
        <taxon>Ceraceosorales</taxon>
        <taxon>Ceraceosoraceae</taxon>
        <taxon>Ceraceosorus</taxon>
    </lineage>
</organism>
<keyword evidence="3" id="KW-1185">Reference proteome</keyword>
<feature type="region of interest" description="Disordered" evidence="1">
    <location>
        <begin position="1"/>
        <end position="30"/>
    </location>
</feature>
<dbReference type="AlphaFoldDB" id="A0A316VPH5"/>
<reference evidence="2 3" key="1">
    <citation type="journal article" date="2018" name="Mol. Biol. Evol.">
        <title>Broad Genomic Sampling Reveals a Smut Pathogenic Ancestry of the Fungal Clade Ustilaginomycotina.</title>
        <authorList>
            <person name="Kijpornyongpan T."/>
            <person name="Mondo S.J."/>
            <person name="Barry K."/>
            <person name="Sandor L."/>
            <person name="Lee J."/>
            <person name="Lipzen A."/>
            <person name="Pangilinan J."/>
            <person name="LaButti K."/>
            <person name="Hainaut M."/>
            <person name="Henrissat B."/>
            <person name="Grigoriev I.V."/>
            <person name="Spatafora J.W."/>
            <person name="Aime M.C."/>
        </authorList>
    </citation>
    <scope>NUCLEOTIDE SEQUENCE [LARGE SCALE GENOMIC DNA]</scope>
    <source>
        <strain evidence="2 3">MCA 4658</strain>
    </source>
</reference>
<dbReference type="Proteomes" id="UP000245783">
    <property type="component" value="Unassembled WGS sequence"/>
</dbReference>
<protein>
    <submittedName>
        <fullName evidence="2">Uncharacterized protein</fullName>
    </submittedName>
</protein>
<dbReference type="InParanoid" id="A0A316VPH5"/>
<feature type="compositionally biased region" description="Basic residues" evidence="1">
    <location>
        <begin position="17"/>
        <end position="30"/>
    </location>
</feature>
<gene>
    <name evidence="2" type="ORF">IE81DRAFT_326988</name>
</gene>
<accession>A0A316VPH5</accession>
<proteinExistence type="predicted"/>
<evidence type="ECO:0000256" key="1">
    <source>
        <dbReference type="SAM" id="MobiDB-lite"/>
    </source>
</evidence>
<dbReference type="GeneID" id="37036840"/>
<dbReference type="RefSeq" id="XP_025366138.1">
    <property type="nucleotide sequence ID" value="XM_025514970.1"/>
</dbReference>